<feature type="region of interest" description="Disordered" evidence="5">
    <location>
        <begin position="623"/>
        <end position="644"/>
    </location>
</feature>
<organism evidence="7 8">
    <name type="scientific">Kingdonia uniflora</name>
    <dbReference type="NCBI Taxonomy" id="39325"/>
    <lineage>
        <taxon>Eukaryota</taxon>
        <taxon>Viridiplantae</taxon>
        <taxon>Streptophyta</taxon>
        <taxon>Embryophyta</taxon>
        <taxon>Tracheophyta</taxon>
        <taxon>Spermatophyta</taxon>
        <taxon>Magnoliopsida</taxon>
        <taxon>Ranunculales</taxon>
        <taxon>Circaeasteraceae</taxon>
        <taxon>Kingdonia</taxon>
    </lineage>
</organism>
<dbReference type="SUPFAM" id="SSF81901">
    <property type="entry name" value="HCP-like"/>
    <property type="match status" value="1"/>
</dbReference>
<dbReference type="EMBL" id="JACGCM010002247">
    <property type="protein sequence ID" value="KAF6142716.1"/>
    <property type="molecule type" value="Genomic_DNA"/>
</dbReference>
<evidence type="ECO:0000256" key="2">
    <source>
        <dbReference type="ARBA" id="ARBA00022737"/>
    </source>
</evidence>
<dbReference type="NCBIfam" id="TIGR00756">
    <property type="entry name" value="PPR"/>
    <property type="match status" value="2"/>
</dbReference>
<reference evidence="7 8" key="1">
    <citation type="journal article" date="2020" name="IScience">
        <title>Genome Sequencing of the Endangered Kingdonia uniflora (Circaeasteraceae, Ranunculales) Reveals Potential Mechanisms of Evolutionary Specialization.</title>
        <authorList>
            <person name="Sun Y."/>
            <person name="Deng T."/>
            <person name="Zhang A."/>
            <person name="Moore M.J."/>
            <person name="Landis J.B."/>
            <person name="Lin N."/>
            <person name="Zhang H."/>
            <person name="Zhang X."/>
            <person name="Huang J."/>
            <person name="Zhang X."/>
            <person name="Sun H."/>
            <person name="Wang H."/>
        </authorList>
    </citation>
    <scope>NUCLEOTIDE SEQUENCE [LARGE SCALE GENOMIC DNA]</scope>
    <source>
        <strain evidence="7">TB1705</strain>
        <tissue evidence="7">Leaf</tissue>
    </source>
</reference>
<dbReference type="SUPFAM" id="SSF55608">
    <property type="entry name" value="Homing endonucleases"/>
    <property type="match status" value="1"/>
</dbReference>
<dbReference type="InterPro" id="IPR052500">
    <property type="entry name" value="Chloro/Mito_RNA_Process"/>
</dbReference>
<dbReference type="Gene3D" id="1.25.40.10">
    <property type="entry name" value="Tetratricopeptide repeat domain"/>
    <property type="match status" value="2"/>
</dbReference>
<proteinExistence type="predicted"/>
<dbReference type="InterPro" id="IPR011990">
    <property type="entry name" value="TPR-like_helical_dom_sf"/>
</dbReference>
<dbReference type="GO" id="GO:0000373">
    <property type="term" value="P:Group II intron splicing"/>
    <property type="evidence" value="ECO:0007669"/>
    <property type="project" value="TreeGrafter"/>
</dbReference>
<dbReference type="GO" id="GO:0045292">
    <property type="term" value="P:mRNA cis splicing, via spliceosome"/>
    <property type="evidence" value="ECO:0007669"/>
    <property type="project" value="TreeGrafter"/>
</dbReference>
<name>A0A7J7LJ78_9MAGN</name>
<evidence type="ECO:0000256" key="4">
    <source>
        <dbReference type="PROSITE-ProRule" id="PRU00708"/>
    </source>
</evidence>
<keyword evidence="1" id="KW-0507">mRNA processing</keyword>
<evidence type="ECO:0000259" key="6">
    <source>
        <dbReference type="Pfam" id="PF03161"/>
    </source>
</evidence>
<dbReference type="PANTHER" id="PTHR47539">
    <property type="entry name" value="PENTATRICOPEPTIDE REPEAT-CONTAINING PROTEIN OTP51, CHLOROPLASTIC"/>
    <property type="match status" value="1"/>
</dbReference>
<dbReference type="InterPro" id="IPR004860">
    <property type="entry name" value="LAGLIDADG_dom"/>
</dbReference>
<dbReference type="PANTHER" id="PTHR47539:SF1">
    <property type="entry name" value="PENTATRICOPEPTIDE REPEAT-CONTAINING PROTEIN OTP51, CHLOROPLASTIC"/>
    <property type="match status" value="1"/>
</dbReference>
<gene>
    <name evidence="7" type="ORF">GIB67_018427</name>
</gene>
<feature type="compositionally biased region" description="Basic and acidic residues" evidence="5">
    <location>
        <begin position="634"/>
        <end position="644"/>
    </location>
</feature>
<comment type="caution">
    <text evidence="7">The sequence shown here is derived from an EMBL/GenBank/DDBJ whole genome shotgun (WGS) entry which is preliminary data.</text>
</comment>
<keyword evidence="2" id="KW-0677">Repeat</keyword>
<feature type="domain" description="Homing endonuclease LAGLIDADG" evidence="6">
    <location>
        <begin position="428"/>
        <end position="594"/>
    </location>
</feature>
<dbReference type="AlphaFoldDB" id="A0A7J7LJ78"/>
<dbReference type="PROSITE" id="PS51375">
    <property type="entry name" value="PPR"/>
    <property type="match status" value="1"/>
</dbReference>
<evidence type="ECO:0000256" key="3">
    <source>
        <dbReference type="ARBA" id="ARBA00023187"/>
    </source>
</evidence>
<feature type="repeat" description="PPR" evidence="4">
    <location>
        <begin position="326"/>
        <end position="360"/>
    </location>
</feature>
<accession>A0A7J7LJ78</accession>
<evidence type="ECO:0000313" key="7">
    <source>
        <dbReference type="EMBL" id="KAF6142716.1"/>
    </source>
</evidence>
<keyword evidence="8" id="KW-1185">Reference proteome</keyword>
<dbReference type="Gene3D" id="3.10.28.10">
    <property type="entry name" value="Homing endonucleases"/>
    <property type="match status" value="2"/>
</dbReference>
<dbReference type="Pfam" id="PF03161">
    <property type="entry name" value="LAGLIDADG_2"/>
    <property type="match status" value="1"/>
</dbReference>
<evidence type="ECO:0000256" key="5">
    <source>
        <dbReference type="SAM" id="MobiDB-lite"/>
    </source>
</evidence>
<protein>
    <recommendedName>
        <fullName evidence="6">Homing endonuclease LAGLIDADG domain-containing protein</fullName>
    </recommendedName>
</protein>
<evidence type="ECO:0000313" key="8">
    <source>
        <dbReference type="Proteomes" id="UP000541444"/>
    </source>
</evidence>
<keyword evidence="3" id="KW-0508">mRNA splicing</keyword>
<dbReference type="OrthoDB" id="2020589at2759"/>
<dbReference type="InterPro" id="IPR027434">
    <property type="entry name" value="Homing_endonucl"/>
</dbReference>
<dbReference type="FunFam" id="3.10.28.10:FF:000005">
    <property type="entry name" value="Pentatricopeptide repeat-containing protein At2g15820, chloroplastic"/>
    <property type="match status" value="1"/>
</dbReference>
<dbReference type="GO" id="GO:0048564">
    <property type="term" value="P:photosystem I assembly"/>
    <property type="evidence" value="ECO:0007669"/>
    <property type="project" value="TreeGrafter"/>
</dbReference>
<evidence type="ECO:0000256" key="1">
    <source>
        <dbReference type="ARBA" id="ARBA00022664"/>
    </source>
</evidence>
<sequence length="644" mass="74290">MSDSLRPLEERNNGMNKISDVVYKWMQQQQQFQFDFAFATKLADYMGKERKYAKCREIFNDIINQGRVPNESTFHILTIAYLSSSVQGCLEEACNIYNRMIQLGGYQPRVSLHNSLFRALVSKLGGSSKQYLKQAEFIFHNLVTSGLEVQNDIYAGLLWLHSYQDTIDRERIVELRGEMQRVGVKEEKNVILSIMRAYSKDGDVDEVERAWLQLLKSGCKVPSQACVYQMEVYAKVGQSMRSLEIFRGMQEYVGSTSVAAHHKIIEVMSKTQNVEVTESLMSEFVKSGLKPLVPAFTDLMNMYFNLSLHEKLEATFSNYLEKCGPNRTIYNIYLDSLVKAGNFDKASEIFNLMQSNGTIGINSRSCNTILSGYLLSEDHIEAEKIYDLICKKKYDIQPSLMETLEYVLSLKTKVLKKSVSLKLGTEQREILIGLLLGGLQIESDDERKNHAILFEFNETSSVHYAMKRHIHDQFREWLSTYSKANDENEDIPYQFSSISHSYFGFYADQFFPNGRFVIPKLIHRWLSPRVLAYWYMYGGHRTSMGDILLKLKGGNREDVERIVKALKANSLDCRVKRKGRVFWIGFLGINSSWFWKLTDPYILDDIKHFLRADIQTLEDTVGDEQSLSFENESDSDKNRTDQSD</sequence>
<dbReference type="Pfam" id="PF01535">
    <property type="entry name" value="PPR"/>
    <property type="match status" value="3"/>
</dbReference>
<dbReference type="GO" id="GO:0004519">
    <property type="term" value="F:endonuclease activity"/>
    <property type="evidence" value="ECO:0007669"/>
    <property type="project" value="InterPro"/>
</dbReference>
<dbReference type="InterPro" id="IPR002885">
    <property type="entry name" value="PPR_rpt"/>
</dbReference>
<dbReference type="Proteomes" id="UP000541444">
    <property type="component" value="Unassembled WGS sequence"/>
</dbReference>